<dbReference type="EMBL" id="LWDE02001256">
    <property type="protein sequence ID" value="KAE8241946.1"/>
    <property type="molecule type" value="Genomic_DNA"/>
</dbReference>
<dbReference type="InterPro" id="IPR047655">
    <property type="entry name" value="Transpos_IS630-like"/>
</dbReference>
<name>A0A8X7STS8_9BASI</name>
<dbReference type="NCBIfam" id="NF033545">
    <property type="entry name" value="transpos_IS630"/>
    <property type="match status" value="1"/>
</dbReference>
<sequence>MSSHAATSPSLPGRRPRILPQQHEDDGLEVPTLDPRTLAIVTEMRSMREAFHARFDDVTVRLTAVARRHHHPPEHDDPVEDFIDIDPATTLNDGRRASTAPVHPPPDRTRPSTKTTWSPATLDDRFFDTTRGPTRPRPIHPLITPRHLPSTIPSASPTSPYGSIPLARYRSLPGAEQGRFKKALGRVGLSLAHILGSVDTADDDDLPDDVEALERAPPAQSSVQAHNPNTPAHHNPEERAENIIPGVNDTADDLLKAVGQSHPEVSPSTVFAIACIQKGVPSINGAPPNTFVLGCVELAERHRAFIGGDDLKTGQTKVKSVIAAFLVNAGIIPNCACVASAHRPRHPRGAHDPRLLPHQAAGGAGHSRQPSPNNQQPTSEHPHSAPAMFTSAIDPELLEFSLAQYDAGVSVEQLTSTKHFSAASFSRAKKKKDERGYIPPPGKSTGRPSKADTNTVEWVLSLLRVRPTMYLDEVVDMLARYHDVKVHKTTVFRWLKKHNLTSKKLARKARQRDQRRRGVYAMYMTQFRPDQLVFADETHFNDRNALRTYGWAPTPQRASVSSDFTRGTKWSLLPALSQDGMFGAYITEGSITREKFLYWIDHFALPNMRPFPEERSVLVVDNCSIHKGDDVRAKIEAAGEFFNLPRTAYMLLSPRLLEGI</sequence>
<dbReference type="PANTHER" id="PTHR11510">
    <property type="entry name" value="MYO-INOSITOL-1 PHOSPHATE SYNTHASE"/>
    <property type="match status" value="1"/>
</dbReference>
<dbReference type="Gene3D" id="3.30.420.10">
    <property type="entry name" value="Ribonuclease H-like superfamily/Ribonuclease H"/>
    <property type="match status" value="1"/>
</dbReference>
<dbReference type="InterPro" id="IPR036291">
    <property type="entry name" value="NAD(P)-bd_dom_sf"/>
</dbReference>
<dbReference type="InterPro" id="IPR002587">
    <property type="entry name" value="Myo-inos-1-P_Synthase"/>
</dbReference>
<evidence type="ECO:0000259" key="2">
    <source>
        <dbReference type="Pfam" id="PF13358"/>
    </source>
</evidence>
<dbReference type="InterPro" id="IPR009057">
    <property type="entry name" value="Homeodomain-like_sf"/>
</dbReference>
<feature type="compositionally biased region" description="Polar residues" evidence="1">
    <location>
        <begin position="219"/>
        <end position="232"/>
    </location>
</feature>
<dbReference type="AlphaFoldDB" id="A0A8X7STS8"/>
<feature type="region of interest" description="Disordered" evidence="1">
    <location>
        <begin position="424"/>
        <end position="451"/>
    </location>
</feature>
<feature type="domain" description="Tc1-like transposase DDE" evidence="2">
    <location>
        <begin position="531"/>
        <end position="646"/>
    </location>
</feature>
<dbReference type="InterPro" id="IPR038717">
    <property type="entry name" value="Tc1-like_DDE_dom"/>
</dbReference>
<dbReference type="Gene3D" id="3.40.50.720">
    <property type="entry name" value="NAD(P)-binding Rossmann-like Domain"/>
    <property type="match status" value="1"/>
</dbReference>
<feature type="region of interest" description="Disordered" evidence="1">
    <location>
        <begin position="342"/>
        <end position="386"/>
    </location>
</feature>
<feature type="compositionally biased region" description="Low complexity" evidence="1">
    <location>
        <begin position="149"/>
        <end position="159"/>
    </location>
</feature>
<evidence type="ECO:0000313" key="3">
    <source>
        <dbReference type="EMBL" id="KAE8241946.1"/>
    </source>
</evidence>
<dbReference type="GO" id="GO:0004512">
    <property type="term" value="F:inositol-3-phosphate synthase activity"/>
    <property type="evidence" value="ECO:0007669"/>
    <property type="project" value="InterPro"/>
</dbReference>
<dbReference type="GO" id="GO:0006021">
    <property type="term" value="P:inositol biosynthetic process"/>
    <property type="evidence" value="ECO:0007669"/>
    <property type="project" value="InterPro"/>
</dbReference>
<feature type="region of interest" description="Disordered" evidence="1">
    <location>
        <begin position="69"/>
        <end position="159"/>
    </location>
</feature>
<reference evidence="3" key="1">
    <citation type="submission" date="2016-04" db="EMBL/GenBank/DDBJ databases">
        <authorList>
            <person name="Nguyen H.D."/>
            <person name="Samba Siva P."/>
            <person name="Cullis J."/>
            <person name="Levesque C.A."/>
            <person name="Hambleton S."/>
        </authorList>
    </citation>
    <scope>NUCLEOTIDE SEQUENCE</scope>
    <source>
        <strain evidence="3">DAOMC 236426</strain>
    </source>
</reference>
<evidence type="ECO:0000256" key="1">
    <source>
        <dbReference type="SAM" id="MobiDB-lite"/>
    </source>
</evidence>
<dbReference type="GO" id="GO:0008654">
    <property type="term" value="P:phospholipid biosynthetic process"/>
    <property type="evidence" value="ECO:0007669"/>
    <property type="project" value="InterPro"/>
</dbReference>
<evidence type="ECO:0000313" key="4">
    <source>
        <dbReference type="Proteomes" id="UP000077684"/>
    </source>
</evidence>
<feature type="region of interest" description="Disordered" evidence="1">
    <location>
        <begin position="1"/>
        <end position="31"/>
    </location>
</feature>
<feature type="compositionally biased region" description="Polar residues" evidence="1">
    <location>
        <begin position="1"/>
        <end position="10"/>
    </location>
</feature>
<reference evidence="3" key="2">
    <citation type="journal article" date="2019" name="IMA Fungus">
        <title>Genome sequencing and comparison of five Tilletia species to identify candidate genes for the detection of regulated species infecting wheat.</title>
        <authorList>
            <person name="Nguyen H.D.T."/>
            <person name="Sultana T."/>
            <person name="Kesanakurti P."/>
            <person name="Hambleton S."/>
        </authorList>
    </citation>
    <scope>NUCLEOTIDE SEQUENCE</scope>
    <source>
        <strain evidence="3">DAOMC 236426</strain>
    </source>
</reference>
<accession>A0A8X7STS8</accession>
<keyword evidence="4" id="KW-1185">Reference proteome</keyword>
<proteinExistence type="predicted"/>
<dbReference type="GO" id="GO:0003676">
    <property type="term" value="F:nucleic acid binding"/>
    <property type="evidence" value="ECO:0007669"/>
    <property type="project" value="InterPro"/>
</dbReference>
<organism evidence="3 4">
    <name type="scientific">Tilletia controversa</name>
    <name type="common">dwarf bunt fungus</name>
    <dbReference type="NCBI Taxonomy" id="13291"/>
    <lineage>
        <taxon>Eukaryota</taxon>
        <taxon>Fungi</taxon>
        <taxon>Dikarya</taxon>
        <taxon>Basidiomycota</taxon>
        <taxon>Ustilaginomycotina</taxon>
        <taxon>Exobasidiomycetes</taxon>
        <taxon>Tilletiales</taxon>
        <taxon>Tilletiaceae</taxon>
        <taxon>Tilletia</taxon>
    </lineage>
</organism>
<dbReference type="InterPro" id="IPR036397">
    <property type="entry name" value="RNaseH_sf"/>
</dbReference>
<feature type="compositionally biased region" description="Polar residues" evidence="1">
    <location>
        <begin position="368"/>
        <end position="379"/>
    </location>
</feature>
<dbReference type="SUPFAM" id="SSF51735">
    <property type="entry name" value="NAD(P)-binding Rossmann-fold domains"/>
    <property type="match status" value="1"/>
</dbReference>
<feature type="region of interest" description="Disordered" evidence="1">
    <location>
        <begin position="216"/>
        <end position="237"/>
    </location>
</feature>
<comment type="caution">
    <text evidence="3">The sequence shown here is derived from an EMBL/GenBank/DDBJ whole genome shotgun (WGS) entry which is preliminary data.</text>
</comment>
<dbReference type="Pfam" id="PF13358">
    <property type="entry name" value="DDE_3"/>
    <property type="match status" value="1"/>
</dbReference>
<gene>
    <name evidence="3" type="ORF">A4X06_0g7339</name>
</gene>
<dbReference type="Pfam" id="PF07994">
    <property type="entry name" value="NAD_binding_5"/>
    <property type="match status" value="1"/>
</dbReference>
<dbReference type="SUPFAM" id="SSF46689">
    <property type="entry name" value="Homeodomain-like"/>
    <property type="match status" value="1"/>
</dbReference>
<protein>
    <recommendedName>
        <fullName evidence="2">Tc1-like transposase DDE domain-containing protein</fullName>
    </recommendedName>
</protein>
<dbReference type="Proteomes" id="UP000077684">
    <property type="component" value="Unassembled WGS sequence"/>
</dbReference>